<feature type="region of interest" description="Disordered" evidence="1">
    <location>
        <begin position="1"/>
        <end position="51"/>
    </location>
</feature>
<proteinExistence type="predicted"/>
<dbReference type="VEuPathDB" id="FungiDB:sscle_11g086190"/>
<evidence type="ECO:0000313" key="2">
    <source>
        <dbReference type="EMBL" id="APA13849.1"/>
    </source>
</evidence>
<name>A0A1D9QG32_SCLS1</name>
<dbReference type="AlphaFoldDB" id="A0A1D9QG32"/>
<dbReference type="RefSeq" id="XP_001585090.1">
    <property type="nucleotide sequence ID" value="XM_001585040.1"/>
</dbReference>
<evidence type="ECO:0000256" key="1">
    <source>
        <dbReference type="SAM" id="MobiDB-lite"/>
    </source>
</evidence>
<protein>
    <submittedName>
        <fullName evidence="2">Uncharacterized protein</fullName>
    </submittedName>
</protein>
<dbReference type="KEGG" id="ssl:SS1G_13950"/>
<gene>
    <name evidence="2" type="ORF">sscle_11g086190</name>
</gene>
<sequence>MGKENRREGKRGLSSIDRISDTAGASMGSDYEKKDKKFDFKKKSLPDGESA</sequence>
<feature type="compositionally biased region" description="Basic and acidic residues" evidence="1">
    <location>
        <begin position="30"/>
        <end position="51"/>
    </location>
</feature>
<dbReference type="Proteomes" id="UP000177798">
    <property type="component" value="Chromosome 11"/>
</dbReference>
<reference evidence="3" key="1">
    <citation type="journal article" date="2017" name="Genome Biol. Evol.">
        <title>The complete genome sequence of the phytopathogenic fungus Sclerotinia sclerotiorum reveals insights into the genome architecture of broad host range pathogens.</title>
        <authorList>
            <person name="Derbyshire M."/>
            <person name="Denton-Giles M."/>
            <person name="Hegedus D."/>
            <person name="Seifbarghy S."/>
            <person name="Rollins J."/>
            <person name="van Kan J."/>
            <person name="Seidl M.F."/>
            <person name="Faino L."/>
            <person name="Mbengue M."/>
            <person name="Navaud O."/>
            <person name="Raffaele S."/>
            <person name="Hammond-Kosack K."/>
            <person name="Heard S."/>
            <person name="Oliver R."/>
        </authorList>
    </citation>
    <scope>NUCLEOTIDE SEQUENCE [LARGE SCALE GENOMIC DNA]</scope>
    <source>
        <strain evidence="3">ATCC 18683 / 1980 / Ss-1</strain>
    </source>
</reference>
<feature type="compositionally biased region" description="Basic and acidic residues" evidence="1">
    <location>
        <begin position="1"/>
        <end position="11"/>
    </location>
</feature>
<organism evidence="2 3">
    <name type="scientific">Sclerotinia sclerotiorum (strain ATCC 18683 / 1980 / Ss-1)</name>
    <name type="common">White mold</name>
    <name type="synonym">Whetzelinia sclerotiorum</name>
    <dbReference type="NCBI Taxonomy" id="665079"/>
    <lineage>
        <taxon>Eukaryota</taxon>
        <taxon>Fungi</taxon>
        <taxon>Dikarya</taxon>
        <taxon>Ascomycota</taxon>
        <taxon>Pezizomycotina</taxon>
        <taxon>Leotiomycetes</taxon>
        <taxon>Helotiales</taxon>
        <taxon>Sclerotiniaceae</taxon>
        <taxon>Sclerotinia</taxon>
    </lineage>
</organism>
<evidence type="ECO:0000313" key="3">
    <source>
        <dbReference type="Proteomes" id="UP000177798"/>
    </source>
</evidence>
<accession>A0A1D9QG32</accession>
<dbReference type="EMBL" id="CP017824">
    <property type="protein sequence ID" value="APA13849.1"/>
    <property type="molecule type" value="Genomic_DNA"/>
</dbReference>